<protein>
    <submittedName>
        <fullName evidence="3">Outer membrane lipoprotein carrier protein LolA</fullName>
    </submittedName>
</protein>
<dbReference type="AlphaFoldDB" id="A0A7K1YDT4"/>
<dbReference type="Pfam" id="PF03548">
    <property type="entry name" value="LolA"/>
    <property type="match status" value="1"/>
</dbReference>
<reference evidence="3 4" key="1">
    <citation type="submission" date="2019-11" db="EMBL/GenBank/DDBJ databases">
        <title>Pedobacter sp. HMF7647 Genome sequencing and assembly.</title>
        <authorList>
            <person name="Kang H."/>
            <person name="Kim H."/>
            <person name="Joh K."/>
        </authorList>
    </citation>
    <scope>NUCLEOTIDE SEQUENCE [LARGE SCALE GENOMIC DNA]</scope>
    <source>
        <strain evidence="3 4">HMF7647</strain>
    </source>
</reference>
<dbReference type="CDD" id="cd16325">
    <property type="entry name" value="LolA"/>
    <property type="match status" value="1"/>
</dbReference>
<dbReference type="InterPro" id="IPR029046">
    <property type="entry name" value="LolA/LolB/LppX"/>
</dbReference>
<dbReference type="EMBL" id="WVHT01000008">
    <property type="protein sequence ID" value="MXV52560.1"/>
    <property type="molecule type" value="Genomic_DNA"/>
</dbReference>
<organism evidence="3 4">
    <name type="scientific">Hufsiella arboris</name>
    <dbReference type="NCBI Taxonomy" id="2695275"/>
    <lineage>
        <taxon>Bacteria</taxon>
        <taxon>Pseudomonadati</taxon>
        <taxon>Bacteroidota</taxon>
        <taxon>Sphingobacteriia</taxon>
        <taxon>Sphingobacteriales</taxon>
        <taxon>Sphingobacteriaceae</taxon>
        <taxon>Hufsiella</taxon>
    </lineage>
</organism>
<accession>A0A7K1YDT4</accession>
<dbReference type="Gene3D" id="2.50.20.10">
    <property type="entry name" value="Lipoprotein localisation LolA/LolB/LppX"/>
    <property type="match status" value="1"/>
</dbReference>
<dbReference type="InterPro" id="IPR004564">
    <property type="entry name" value="OM_lipoprot_carrier_LolA-like"/>
</dbReference>
<dbReference type="RefSeq" id="WP_160845735.1">
    <property type="nucleotide sequence ID" value="NZ_WVHT01000008.1"/>
</dbReference>
<dbReference type="PANTHER" id="PTHR35869:SF1">
    <property type="entry name" value="OUTER-MEMBRANE LIPOPROTEIN CARRIER PROTEIN"/>
    <property type="match status" value="1"/>
</dbReference>
<dbReference type="SUPFAM" id="SSF89392">
    <property type="entry name" value="Prokaryotic lipoproteins and lipoprotein localization factors"/>
    <property type="match status" value="1"/>
</dbReference>
<feature type="chain" id="PRO_5029630298" evidence="2">
    <location>
        <begin position="21"/>
        <end position="216"/>
    </location>
</feature>
<proteinExistence type="predicted"/>
<gene>
    <name evidence="3" type="ORF">GS399_16415</name>
</gene>
<evidence type="ECO:0000256" key="1">
    <source>
        <dbReference type="ARBA" id="ARBA00022729"/>
    </source>
</evidence>
<name>A0A7K1YDT4_9SPHI</name>
<dbReference type="Proteomes" id="UP000466586">
    <property type="component" value="Unassembled WGS sequence"/>
</dbReference>
<sequence>MKRFSTVALLISVFAAQLQAQTDTKAKAILDQVAKKYSTTNISKSGFTYTIEDPDTKAKQVQSGTLYVKARTNKFKLVLKDQEMISDGKTQWTYLKEEKEVQVNNSPADNSQFNPAQLFNMYQKGYKYVYPGDSKVNGKICNVIELAPLDTKGSVFKIRLSIDKATKSLVNALIFDRNGNRYTYAITSFVPGIKVSESIFTFDKSKYPGVEVVDLR</sequence>
<keyword evidence="3" id="KW-0449">Lipoprotein</keyword>
<evidence type="ECO:0000313" key="3">
    <source>
        <dbReference type="EMBL" id="MXV52560.1"/>
    </source>
</evidence>
<feature type="signal peptide" evidence="2">
    <location>
        <begin position="1"/>
        <end position="20"/>
    </location>
</feature>
<comment type="caution">
    <text evidence="3">The sequence shown here is derived from an EMBL/GenBank/DDBJ whole genome shotgun (WGS) entry which is preliminary data.</text>
</comment>
<keyword evidence="1 2" id="KW-0732">Signal</keyword>
<evidence type="ECO:0000313" key="4">
    <source>
        <dbReference type="Proteomes" id="UP000466586"/>
    </source>
</evidence>
<evidence type="ECO:0000256" key="2">
    <source>
        <dbReference type="SAM" id="SignalP"/>
    </source>
</evidence>
<dbReference type="PANTHER" id="PTHR35869">
    <property type="entry name" value="OUTER-MEMBRANE LIPOPROTEIN CARRIER PROTEIN"/>
    <property type="match status" value="1"/>
</dbReference>
<keyword evidence="4" id="KW-1185">Reference proteome</keyword>